<name>A0A077NXT0_XENBV</name>
<keyword evidence="1" id="KW-0472">Membrane</keyword>
<proteinExistence type="predicted"/>
<dbReference type="Proteomes" id="UP000028483">
    <property type="component" value="Unassembled WGS sequence"/>
</dbReference>
<keyword evidence="1" id="KW-0812">Transmembrane</keyword>
<evidence type="ECO:0000313" key="2">
    <source>
        <dbReference type="EMBL" id="CDH06977.1"/>
    </source>
</evidence>
<protein>
    <submittedName>
        <fullName evidence="2">Uncharacterized protein</fullName>
    </submittedName>
</protein>
<gene>
    <name evidence="2" type="ORF">XBO1_2510011</name>
</gene>
<keyword evidence="1" id="KW-1133">Transmembrane helix</keyword>
<evidence type="ECO:0000313" key="3">
    <source>
        <dbReference type="Proteomes" id="UP000028483"/>
    </source>
</evidence>
<dbReference type="EMBL" id="CBSX010000170">
    <property type="protein sequence ID" value="CDH06977.1"/>
    <property type="molecule type" value="Genomic_DNA"/>
</dbReference>
<dbReference type="HOGENOM" id="CLU_3241592_0_0_6"/>
<reference evidence="2" key="1">
    <citation type="submission" date="2013-07" db="EMBL/GenBank/DDBJ databases">
        <title>Sub-species coevolution in mutualistic symbiosis.</title>
        <authorList>
            <person name="Murfin K."/>
            <person name="Klassen J."/>
            <person name="Lee M."/>
            <person name="Forst S."/>
            <person name="Stock P."/>
            <person name="Goodrich-Blair H."/>
        </authorList>
    </citation>
    <scope>NUCLEOTIDE SEQUENCE [LARGE SCALE GENOMIC DNA]</scope>
    <source>
        <strain evidence="2">Oregonense</strain>
    </source>
</reference>
<sequence>MKLLKNEVGPWFHLLNYTASICSIMFTAAFIGIKSLNFIFGNS</sequence>
<accession>A0A077NXT0</accession>
<evidence type="ECO:0000256" key="1">
    <source>
        <dbReference type="SAM" id="Phobius"/>
    </source>
</evidence>
<organism evidence="2 3">
    <name type="scientific">Xenorhabdus bovienii str. oregonense</name>
    <dbReference type="NCBI Taxonomy" id="1398202"/>
    <lineage>
        <taxon>Bacteria</taxon>
        <taxon>Pseudomonadati</taxon>
        <taxon>Pseudomonadota</taxon>
        <taxon>Gammaproteobacteria</taxon>
        <taxon>Enterobacterales</taxon>
        <taxon>Morganellaceae</taxon>
        <taxon>Xenorhabdus</taxon>
    </lineage>
</organism>
<feature type="transmembrane region" description="Helical" evidence="1">
    <location>
        <begin position="12"/>
        <end position="33"/>
    </location>
</feature>
<dbReference type="AlphaFoldDB" id="A0A077NXT0"/>
<comment type="caution">
    <text evidence="2">The sequence shown here is derived from an EMBL/GenBank/DDBJ whole genome shotgun (WGS) entry which is preliminary data.</text>
</comment>